<feature type="region of interest" description="Disordered" evidence="1">
    <location>
        <begin position="37"/>
        <end position="83"/>
    </location>
</feature>
<proteinExistence type="predicted"/>
<evidence type="ECO:0000313" key="3">
    <source>
        <dbReference type="Proteomes" id="UP000014071"/>
    </source>
</evidence>
<dbReference type="GeneID" id="24110374"/>
<feature type="compositionally biased region" description="Polar residues" evidence="1">
    <location>
        <begin position="643"/>
        <end position="658"/>
    </location>
</feature>
<feature type="region of interest" description="Disordered" evidence="1">
    <location>
        <begin position="239"/>
        <end position="269"/>
    </location>
</feature>
<protein>
    <submittedName>
        <fullName evidence="2">RNA-directed RNA polymerase</fullName>
    </submittedName>
</protein>
<dbReference type="GO" id="GO:0003968">
    <property type="term" value="F:RNA-directed RNA polymerase activity"/>
    <property type="evidence" value="ECO:0007669"/>
    <property type="project" value="UniProtKB-KW"/>
</dbReference>
<feature type="compositionally biased region" description="Basic and acidic residues" evidence="1">
    <location>
        <begin position="336"/>
        <end position="353"/>
    </location>
</feature>
<feature type="region of interest" description="Disordered" evidence="1">
    <location>
        <begin position="328"/>
        <end position="356"/>
    </location>
</feature>
<organism evidence="2 3">
    <name type="scientific">Pseudozyma hubeiensis (strain SY62)</name>
    <name type="common">Yeast</name>
    <dbReference type="NCBI Taxonomy" id="1305764"/>
    <lineage>
        <taxon>Eukaryota</taxon>
        <taxon>Fungi</taxon>
        <taxon>Dikarya</taxon>
        <taxon>Basidiomycota</taxon>
        <taxon>Ustilaginomycotina</taxon>
        <taxon>Ustilaginomycetes</taxon>
        <taxon>Ustilaginales</taxon>
        <taxon>Ustilaginaceae</taxon>
        <taxon>Pseudozyma</taxon>
    </lineage>
</organism>
<dbReference type="OrthoDB" id="2553581at2759"/>
<feature type="region of interest" description="Disordered" evidence="1">
    <location>
        <begin position="600"/>
        <end position="658"/>
    </location>
</feature>
<evidence type="ECO:0000313" key="2">
    <source>
        <dbReference type="EMBL" id="GAC97508.1"/>
    </source>
</evidence>
<dbReference type="RefSeq" id="XP_012191095.1">
    <property type="nucleotide sequence ID" value="XM_012335705.1"/>
</dbReference>
<keyword evidence="2" id="KW-0548">Nucleotidyltransferase</keyword>
<accession>R9P7X9</accession>
<keyword evidence="3" id="KW-1185">Reference proteome</keyword>
<feature type="compositionally biased region" description="Low complexity" evidence="1">
    <location>
        <begin position="242"/>
        <end position="253"/>
    </location>
</feature>
<dbReference type="eggNOG" id="ENOG502RD8V">
    <property type="taxonomic scope" value="Eukaryota"/>
</dbReference>
<sequence length="839" mass="90126">MNAAIGGLGIGIGLTLPPLDDVKPKSATLSTLGLGQPQLRWPYSTRSHSSTHTFGGYDSSPTPSSSSSSESEPSVKQRSASGSATHDVLLSYFSPDLSDAGVGEEETSAKKVYLLSSGLKNPKRKVRSKSETFKFPLPPGKTMPLKSALRSTSAKFHYTSPPLRSSSGPGWRHRSWMPLSPALEEPRSGWSPYSSVAPTPRQASHSHRFSLDSSSSVESQPPTYESAANLPRYSFARNAGGSSSSCSSQTLVSEESETDSGVETDEGLGSEDAAKLARLHASLMLLNGGVSELPLSAGSIEKDKVVVGGSVEEKMAYLCGLGYRYRRGKGSHGRKRSSDSVEHRENEHGEGELRQGTVESFAPKVVGADKMVRVVSNVASAVTSGQSSPILGSMLSSSFDQDDAKGEADHYFDHDQDVTIRPHFQPESSASEDFLGEDFSYLVDDDLINSQEWQSDAVETCASVESGLMTPPLTTPELGLDGASPMFLDKWPSPFPAQSSSATTRSFSPKQVDLAVIDGCRPYSTSSSIYPFRFNSSLQPSFSQPASSLTSSASCPVSISNLASEKQTGLDEEGNGTDLEEEAQISQARRTTISACSVLNRPRPVPSRSGDGHGHFSFANKDLSLPRSKSSQPRLGARPKLAFSQSEQTMPKSASTTAIPRQIKVPQRKSSLDIRAEAHLHQIAEQRSAVVPTDAVPRMNIRQELPRDQYHSSAEAYLQPVTHRDLPSTTQVQRHDEREVCASAGITAKTRRRGSAGGSEMGGLMTKSFSLPVLFTARTPSQRARGETGLARDRARRKSVVFAGPLIDEEDDDGVLRVAPPREGVLVVEEQVTTVGVAF</sequence>
<feature type="region of interest" description="Disordered" evidence="1">
    <location>
        <begin position="564"/>
        <end position="587"/>
    </location>
</feature>
<feature type="compositionally biased region" description="Polar residues" evidence="1">
    <location>
        <begin position="191"/>
        <end position="203"/>
    </location>
</feature>
<feature type="compositionally biased region" description="Acidic residues" evidence="1">
    <location>
        <begin position="570"/>
        <end position="583"/>
    </location>
</feature>
<name>R9P7X9_PSEHS</name>
<gene>
    <name evidence="2" type="ORF">PHSY_005094</name>
</gene>
<reference evidence="3" key="1">
    <citation type="journal article" date="2013" name="Genome Announc.">
        <title>Draft genome sequence of the basidiomycetous yeast-like fungus Pseudozyma hubeiensis SY62, which produces an abundant amount of the biosurfactant mannosylerythritol lipids.</title>
        <authorList>
            <person name="Konishi M."/>
            <person name="Hatada Y."/>
            <person name="Horiuchi J."/>
        </authorList>
    </citation>
    <scope>NUCLEOTIDE SEQUENCE [LARGE SCALE GENOMIC DNA]</scope>
    <source>
        <strain evidence="3">SY62</strain>
    </source>
</reference>
<dbReference type="AlphaFoldDB" id="R9P7X9"/>
<evidence type="ECO:0000256" key="1">
    <source>
        <dbReference type="SAM" id="MobiDB-lite"/>
    </source>
</evidence>
<feature type="compositionally biased region" description="Acidic residues" evidence="1">
    <location>
        <begin position="254"/>
        <end position="269"/>
    </location>
</feature>
<feature type="region of interest" description="Disordered" evidence="1">
    <location>
        <begin position="184"/>
        <end position="225"/>
    </location>
</feature>
<keyword evidence="2" id="KW-0696">RNA-directed RNA polymerase</keyword>
<feature type="compositionally biased region" description="Low complexity" evidence="1">
    <location>
        <begin position="59"/>
        <end position="74"/>
    </location>
</feature>
<feature type="compositionally biased region" description="Polar residues" evidence="1">
    <location>
        <begin position="44"/>
        <end position="53"/>
    </location>
</feature>
<dbReference type="HOGENOM" id="CLU_376825_0_0_1"/>
<dbReference type="Proteomes" id="UP000014071">
    <property type="component" value="Unassembled WGS sequence"/>
</dbReference>
<keyword evidence="2" id="KW-0808">Transferase</keyword>
<dbReference type="EMBL" id="DF238810">
    <property type="protein sequence ID" value="GAC97508.1"/>
    <property type="molecule type" value="Genomic_DNA"/>
</dbReference>